<sequence>MVRKLWLVMCLIVLILTACQNTDKNDEDNLTVAVSSGLYHPMEQLINEFTQKTDIDVSVTYGATETLAVQLKRGAPYDAFLAADYQVMERLADDAVDMPEEPTFAFGRLAFVYQSNFDFEQFQSIVMANPETAPFGRAANEVLQHKSWWDEEQYSIIYGANMRATIYQMKTGDIDAGLISLSFMNDLNLPYEVIETSQHEPIKHVMGRVIDSEVPEATIQKWFEFLKSNQAKEILQENGFDVP</sequence>
<evidence type="ECO:0000313" key="6">
    <source>
        <dbReference type="Proteomes" id="UP001224359"/>
    </source>
</evidence>
<keyword evidence="3 4" id="KW-0732">Signal</keyword>
<dbReference type="Gene3D" id="3.40.190.10">
    <property type="entry name" value="Periplasmic binding protein-like II"/>
    <property type="match status" value="2"/>
</dbReference>
<comment type="caution">
    <text evidence="5">The sequence shown here is derived from an EMBL/GenBank/DDBJ whole genome shotgun (WGS) entry which is preliminary data.</text>
</comment>
<dbReference type="Pfam" id="PF13531">
    <property type="entry name" value="SBP_bac_11"/>
    <property type="match status" value="1"/>
</dbReference>
<keyword evidence="2" id="KW-0479">Metal-binding</keyword>
<proteinExistence type="inferred from homology"/>
<dbReference type="PANTHER" id="PTHR30632:SF14">
    <property type="entry name" value="TUNGSTATE_MOLYBDATE_CHROMATE-BINDING PROTEIN MODA"/>
    <property type="match status" value="1"/>
</dbReference>
<comment type="similarity">
    <text evidence="1">Belongs to the bacterial solute-binding protein ModA family.</text>
</comment>
<dbReference type="PROSITE" id="PS51257">
    <property type="entry name" value="PROKAR_LIPOPROTEIN"/>
    <property type="match status" value="1"/>
</dbReference>
<dbReference type="InterPro" id="IPR005950">
    <property type="entry name" value="ModA"/>
</dbReference>
<evidence type="ECO:0000256" key="4">
    <source>
        <dbReference type="SAM" id="SignalP"/>
    </source>
</evidence>
<gene>
    <name evidence="5" type="ORF">J2S77_000213</name>
</gene>
<evidence type="ECO:0000256" key="2">
    <source>
        <dbReference type="ARBA" id="ARBA00022723"/>
    </source>
</evidence>
<dbReference type="PANTHER" id="PTHR30632">
    <property type="entry name" value="MOLYBDATE-BINDING PERIPLASMIC PROTEIN"/>
    <property type="match status" value="1"/>
</dbReference>
<organism evidence="5 6">
    <name type="scientific">Alkalibacillus salilacus</name>
    <dbReference type="NCBI Taxonomy" id="284582"/>
    <lineage>
        <taxon>Bacteria</taxon>
        <taxon>Bacillati</taxon>
        <taxon>Bacillota</taxon>
        <taxon>Bacilli</taxon>
        <taxon>Bacillales</taxon>
        <taxon>Bacillaceae</taxon>
        <taxon>Alkalibacillus</taxon>
    </lineage>
</organism>
<dbReference type="EMBL" id="JAUSTQ010000001">
    <property type="protein sequence ID" value="MDQ0158263.1"/>
    <property type="molecule type" value="Genomic_DNA"/>
</dbReference>
<dbReference type="RefSeq" id="WP_306973830.1">
    <property type="nucleotide sequence ID" value="NZ_JAUSTQ010000001.1"/>
</dbReference>
<dbReference type="SUPFAM" id="SSF53850">
    <property type="entry name" value="Periplasmic binding protein-like II"/>
    <property type="match status" value="1"/>
</dbReference>
<feature type="chain" id="PRO_5046001337" evidence="4">
    <location>
        <begin position="21"/>
        <end position="243"/>
    </location>
</feature>
<dbReference type="NCBIfam" id="TIGR01256">
    <property type="entry name" value="modA"/>
    <property type="match status" value="1"/>
</dbReference>
<feature type="signal peptide" evidence="4">
    <location>
        <begin position="1"/>
        <end position="20"/>
    </location>
</feature>
<protein>
    <submittedName>
        <fullName evidence="5">Molybdate transport system substrate-binding protein</fullName>
    </submittedName>
</protein>
<dbReference type="InterPro" id="IPR050682">
    <property type="entry name" value="ModA/WtpA"/>
</dbReference>
<evidence type="ECO:0000256" key="3">
    <source>
        <dbReference type="ARBA" id="ARBA00022729"/>
    </source>
</evidence>
<evidence type="ECO:0000313" key="5">
    <source>
        <dbReference type="EMBL" id="MDQ0158263.1"/>
    </source>
</evidence>
<name>A0ABT9VBB8_9BACI</name>
<reference evidence="5 6" key="1">
    <citation type="submission" date="2023-07" db="EMBL/GenBank/DDBJ databases">
        <title>Genomic Encyclopedia of Type Strains, Phase IV (KMG-IV): sequencing the most valuable type-strain genomes for metagenomic binning, comparative biology and taxonomic classification.</title>
        <authorList>
            <person name="Goeker M."/>
        </authorList>
    </citation>
    <scope>NUCLEOTIDE SEQUENCE [LARGE SCALE GENOMIC DNA]</scope>
    <source>
        <strain evidence="5 6">DSM 16460</strain>
    </source>
</reference>
<keyword evidence="6" id="KW-1185">Reference proteome</keyword>
<dbReference type="Proteomes" id="UP001224359">
    <property type="component" value="Unassembled WGS sequence"/>
</dbReference>
<accession>A0ABT9VBB8</accession>
<dbReference type="PIRSF" id="PIRSF004846">
    <property type="entry name" value="ModA"/>
    <property type="match status" value="1"/>
</dbReference>
<evidence type="ECO:0000256" key="1">
    <source>
        <dbReference type="ARBA" id="ARBA00009175"/>
    </source>
</evidence>